<reference evidence="1 2" key="1">
    <citation type="submission" date="2022-06" db="EMBL/GenBank/DDBJ databases">
        <title>Genomic Encyclopedia of Archaeal and Bacterial Type Strains, Phase II (KMG-II): from individual species to whole genera.</title>
        <authorList>
            <person name="Goeker M."/>
        </authorList>
    </citation>
    <scope>NUCLEOTIDE SEQUENCE [LARGE SCALE GENOMIC DNA]</scope>
    <source>
        <strain evidence="1 2">DSM 45037</strain>
    </source>
</reference>
<dbReference type="Proteomes" id="UP001205740">
    <property type="component" value="Unassembled WGS sequence"/>
</dbReference>
<keyword evidence="2" id="KW-1185">Reference proteome</keyword>
<dbReference type="EMBL" id="JAMTCG010000002">
    <property type="protein sequence ID" value="MCP2159906.1"/>
    <property type="molecule type" value="Genomic_DNA"/>
</dbReference>
<accession>A0ABT1GY38</accession>
<dbReference type="RefSeq" id="WP_253653497.1">
    <property type="nucleotide sequence ID" value="NZ_BAAAOE010000001.1"/>
</dbReference>
<gene>
    <name evidence="1" type="ORF">LX12_001085</name>
</gene>
<evidence type="ECO:0008006" key="3">
    <source>
        <dbReference type="Google" id="ProtNLM"/>
    </source>
</evidence>
<evidence type="ECO:0000313" key="2">
    <source>
        <dbReference type="Proteomes" id="UP001205740"/>
    </source>
</evidence>
<name>A0ABT1GY38_9NOCA</name>
<protein>
    <recommendedName>
        <fullName evidence="3">N-acetyltransferase domain-containing protein</fullName>
    </recommendedName>
</protein>
<proteinExistence type="predicted"/>
<evidence type="ECO:0000313" key="1">
    <source>
        <dbReference type="EMBL" id="MCP2159906.1"/>
    </source>
</evidence>
<sequence>MSTVIRALDLDKFETLPRHVRRCVFWEVDPEAIPDPGSGRSIDSEFDKEAWISMVMLDWGRCAQVAVDSETGRVVGTAFYAPPGRVPRARLFPTSPVSPDAVLVTSVRVDAGVVGTAQRLVDAVLADLVQRGVRAVEAFGIIRSSAEGDAAAEAVREDSVPGGLCPGCMVDAHFLADSGFELVAAHHRFPRYRIELDEGLGWKTAVESALDKLVLMATIDVAGRERTAVPSPVG</sequence>
<organism evidence="1 2">
    <name type="scientific">Williamsia serinedens</name>
    <dbReference type="NCBI Taxonomy" id="391736"/>
    <lineage>
        <taxon>Bacteria</taxon>
        <taxon>Bacillati</taxon>
        <taxon>Actinomycetota</taxon>
        <taxon>Actinomycetes</taxon>
        <taxon>Mycobacteriales</taxon>
        <taxon>Nocardiaceae</taxon>
        <taxon>Williamsia</taxon>
    </lineage>
</organism>
<comment type="caution">
    <text evidence="1">The sequence shown here is derived from an EMBL/GenBank/DDBJ whole genome shotgun (WGS) entry which is preliminary data.</text>
</comment>